<protein>
    <submittedName>
        <fullName evidence="3">Unannotated protein</fullName>
    </submittedName>
</protein>
<proteinExistence type="predicted"/>
<name>A0A6J6PKB2_9ZZZZ</name>
<feature type="domain" description="Luciferase-like" evidence="2">
    <location>
        <begin position="15"/>
        <end position="299"/>
    </location>
</feature>
<gene>
    <name evidence="3" type="ORF">UFOPK2602_00486</name>
    <name evidence="4" type="ORF">UFOPK2806_01920</name>
    <name evidence="5" type="ORF">UFOPK3417_00187</name>
    <name evidence="6" type="ORF">UFOPK4306_01507</name>
</gene>
<evidence type="ECO:0000313" key="6">
    <source>
        <dbReference type="EMBL" id="CAB5065051.1"/>
    </source>
</evidence>
<evidence type="ECO:0000259" key="2">
    <source>
        <dbReference type="Pfam" id="PF00296"/>
    </source>
</evidence>
<dbReference type="SUPFAM" id="SSF51679">
    <property type="entry name" value="Bacterial luciferase-like"/>
    <property type="match status" value="1"/>
</dbReference>
<dbReference type="InterPro" id="IPR011251">
    <property type="entry name" value="Luciferase-like_dom"/>
</dbReference>
<dbReference type="PANTHER" id="PTHR43244:SF1">
    <property type="entry name" value="5,10-METHYLENETETRAHYDROMETHANOPTERIN REDUCTASE"/>
    <property type="match status" value="1"/>
</dbReference>
<dbReference type="InterPro" id="IPR050564">
    <property type="entry name" value="F420-G6PD/mer"/>
</dbReference>
<evidence type="ECO:0000313" key="4">
    <source>
        <dbReference type="EMBL" id="CAB4764255.1"/>
    </source>
</evidence>
<sequence length="328" mass="34928">MSDLVVTASVNIIPEGPIPELVALAVLAERLGYGRCWVYDEGLATRDVYVTLAAIAAATDRMKLGTGITNPYTRHPATTAAATVSLDEMSGGRAFLGIGAGGSLTLDPLGLQRPSPLGSVRDVITACRSLFAGEAVTMAGTGFTLRTARLGFPARADLEIWLAGRGPRMLALGGEIADGVMLDFIHKPALGDYIAKVHSGTRPGAPAARICYSTMVITSDEAMEQTKPHMTYRIVDSPAEVKDALGITEDDVARIRNAMSGGLHAAAEFVRDEWVLPFVVSGTESDCAAELARIVERYGIQEFLLPLLDLHRAPTLLHTVSDVMKRVN</sequence>
<evidence type="ECO:0000256" key="1">
    <source>
        <dbReference type="ARBA" id="ARBA00023002"/>
    </source>
</evidence>
<reference evidence="3" key="1">
    <citation type="submission" date="2020-05" db="EMBL/GenBank/DDBJ databases">
        <authorList>
            <person name="Chiriac C."/>
            <person name="Salcher M."/>
            <person name="Ghai R."/>
            <person name="Kavagutti S V."/>
        </authorList>
    </citation>
    <scope>NUCLEOTIDE SEQUENCE</scope>
</reference>
<dbReference type="Pfam" id="PF00296">
    <property type="entry name" value="Bac_luciferase"/>
    <property type="match status" value="1"/>
</dbReference>
<dbReference type="GO" id="GO:0016705">
    <property type="term" value="F:oxidoreductase activity, acting on paired donors, with incorporation or reduction of molecular oxygen"/>
    <property type="evidence" value="ECO:0007669"/>
    <property type="project" value="InterPro"/>
</dbReference>
<dbReference type="Gene3D" id="3.20.20.30">
    <property type="entry name" value="Luciferase-like domain"/>
    <property type="match status" value="1"/>
</dbReference>
<dbReference type="EMBL" id="CAEZYY010000032">
    <property type="protein sequence ID" value="CAB4764255.1"/>
    <property type="molecule type" value="Genomic_DNA"/>
</dbReference>
<dbReference type="EMBL" id="CAFBQP010000056">
    <property type="protein sequence ID" value="CAB5065051.1"/>
    <property type="molecule type" value="Genomic_DNA"/>
</dbReference>
<dbReference type="AlphaFoldDB" id="A0A6J6PKB2"/>
<organism evidence="3">
    <name type="scientific">freshwater metagenome</name>
    <dbReference type="NCBI Taxonomy" id="449393"/>
    <lineage>
        <taxon>unclassified sequences</taxon>
        <taxon>metagenomes</taxon>
        <taxon>ecological metagenomes</taxon>
    </lineage>
</organism>
<evidence type="ECO:0000313" key="3">
    <source>
        <dbReference type="EMBL" id="CAB4699167.1"/>
    </source>
</evidence>
<dbReference type="EMBL" id="CAFBLR010000008">
    <property type="protein sequence ID" value="CAB4860324.1"/>
    <property type="molecule type" value="Genomic_DNA"/>
</dbReference>
<dbReference type="InterPro" id="IPR036661">
    <property type="entry name" value="Luciferase-like_sf"/>
</dbReference>
<dbReference type="PANTHER" id="PTHR43244">
    <property type="match status" value="1"/>
</dbReference>
<accession>A0A6J6PKB2</accession>
<dbReference type="EMBL" id="CAEZXX010000022">
    <property type="protein sequence ID" value="CAB4699167.1"/>
    <property type="molecule type" value="Genomic_DNA"/>
</dbReference>
<dbReference type="CDD" id="cd01097">
    <property type="entry name" value="Tetrahydromethanopterin_reductase"/>
    <property type="match status" value="1"/>
</dbReference>
<evidence type="ECO:0000313" key="5">
    <source>
        <dbReference type="EMBL" id="CAB4860324.1"/>
    </source>
</evidence>
<keyword evidence="1" id="KW-0560">Oxidoreductase</keyword>